<name>A0A090DJ18_MESPL</name>
<gene>
    <name evidence="1" type="ORF">MPLDJ20_110005</name>
</gene>
<dbReference type="EMBL" id="CCNB01000003">
    <property type="protein sequence ID" value="CDX16012.1"/>
    <property type="molecule type" value="Genomic_DNA"/>
</dbReference>
<proteinExistence type="predicted"/>
<protein>
    <submittedName>
        <fullName evidence="1">Uncharacterized protein</fullName>
    </submittedName>
</protein>
<dbReference type="Proteomes" id="UP000046373">
    <property type="component" value="Unassembled WGS sequence"/>
</dbReference>
<sequence length="66" mass="6927">MLRRNIGRDNRGLGACLLEDAIIITRMGIPLVGTDCAPGPDGESSAYSGAFCSTSAAWRDRPGGCR</sequence>
<evidence type="ECO:0000313" key="1">
    <source>
        <dbReference type="EMBL" id="CDX16012.1"/>
    </source>
</evidence>
<dbReference type="AlphaFoldDB" id="A0A090DJ18"/>
<reference evidence="1 2" key="1">
    <citation type="submission" date="2014-08" db="EMBL/GenBank/DDBJ databases">
        <authorList>
            <person name="Moulin Lionel"/>
        </authorList>
    </citation>
    <scope>NUCLEOTIDE SEQUENCE [LARGE SCALE GENOMIC DNA]</scope>
</reference>
<accession>A0A090DJ18</accession>
<organism evidence="1 2">
    <name type="scientific">Mesorhizobium plurifarium</name>
    <dbReference type="NCBI Taxonomy" id="69974"/>
    <lineage>
        <taxon>Bacteria</taxon>
        <taxon>Pseudomonadati</taxon>
        <taxon>Pseudomonadota</taxon>
        <taxon>Alphaproteobacteria</taxon>
        <taxon>Hyphomicrobiales</taxon>
        <taxon>Phyllobacteriaceae</taxon>
        <taxon>Mesorhizobium</taxon>
    </lineage>
</organism>
<evidence type="ECO:0000313" key="2">
    <source>
        <dbReference type="Proteomes" id="UP000046373"/>
    </source>
</evidence>